<dbReference type="EMBL" id="BEZZ01001407">
    <property type="protein sequence ID" value="GCC18345.1"/>
    <property type="molecule type" value="Genomic_DNA"/>
</dbReference>
<dbReference type="GO" id="GO:0005525">
    <property type="term" value="F:GTP binding"/>
    <property type="evidence" value="ECO:0007669"/>
    <property type="project" value="UniProtKB-KW"/>
</dbReference>
<dbReference type="InterPro" id="IPR007743">
    <property type="entry name" value="Immunity-related_GTPase-like"/>
</dbReference>
<keyword evidence="2" id="KW-0547">Nucleotide-binding</keyword>
<dbReference type="InterPro" id="IPR051515">
    <property type="entry name" value="IRG"/>
</dbReference>
<evidence type="ECO:0000256" key="3">
    <source>
        <dbReference type="ARBA" id="ARBA00022801"/>
    </source>
</evidence>
<dbReference type="OMA" id="MIISSER"/>
<evidence type="ECO:0000313" key="6">
    <source>
        <dbReference type="EMBL" id="GCC18345.1"/>
    </source>
</evidence>
<evidence type="ECO:0000256" key="4">
    <source>
        <dbReference type="ARBA" id="ARBA00023134"/>
    </source>
</evidence>
<dbReference type="AlphaFoldDB" id="A0A401RJM8"/>
<dbReference type="Gene3D" id="3.40.50.300">
    <property type="entry name" value="P-loop containing nucleotide triphosphate hydrolases"/>
    <property type="match status" value="1"/>
</dbReference>
<dbReference type="InterPro" id="IPR027417">
    <property type="entry name" value="P-loop_NTPase"/>
</dbReference>
<name>A0A401RJM8_CHIPU</name>
<keyword evidence="3" id="KW-0378">Hydrolase</keyword>
<dbReference type="SUPFAM" id="SSF52540">
    <property type="entry name" value="P-loop containing nucleoside triphosphate hydrolases"/>
    <property type="match status" value="1"/>
</dbReference>
<dbReference type="PANTHER" id="PTHR32341:SF10">
    <property type="entry name" value="INTERFERON-INDUCIBLE GTPASE 5"/>
    <property type="match status" value="1"/>
</dbReference>
<dbReference type="OrthoDB" id="422720at2759"/>
<gene>
    <name evidence="6" type="ORF">chiPu_0017898</name>
</gene>
<feature type="domain" description="IRG-type G" evidence="5">
    <location>
        <begin position="45"/>
        <end position="225"/>
    </location>
</feature>
<proteinExistence type="inferred from homology"/>
<dbReference type="Pfam" id="PF05049">
    <property type="entry name" value="IIGP"/>
    <property type="match status" value="1"/>
</dbReference>
<reference evidence="6 7" key="1">
    <citation type="journal article" date="2018" name="Nat. Ecol. Evol.">
        <title>Shark genomes provide insights into elasmobranch evolution and the origin of vertebrates.</title>
        <authorList>
            <person name="Hara Y"/>
            <person name="Yamaguchi K"/>
            <person name="Onimaru K"/>
            <person name="Kadota M"/>
            <person name="Koyanagi M"/>
            <person name="Keeley SD"/>
            <person name="Tatsumi K"/>
            <person name="Tanaka K"/>
            <person name="Motone F"/>
            <person name="Kageyama Y"/>
            <person name="Nozu R"/>
            <person name="Adachi N"/>
            <person name="Nishimura O"/>
            <person name="Nakagawa R"/>
            <person name="Tanegashima C"/>
            <person name="Kiyatake I"/>
            <person name="Matsumoto R"/>
            <person name="Murakumo K"/>
            <person name="Nishida K"/>
            <person name="Terakita A"/>
            <person name="Kuratani S"/>
            <person name="Sato K"/>
            <person name="Hyodo S Kuraku.S."/>
        </authorList>
    </citation>
    <scope>NUCLEOTIDE SEQUENCE [LARGE SCALE GENOMIC DNA]</scope>
</reference>
<evidence type="ECO:0000313" key="7">
    <source>
        <dbReference type="Proteomes" id="UP000287033"/>
    </source>
</evidence>
<dbReference type="InterPro" id="IPR030385">
    <property type="entry name" value="G_IRG_dom"/>
</dbReference>
<evidence type="ECO:0000259" key="5">
    <source>
        <dbReference type="PROSITE" id="PS51716"/>
    </source>
</evidence>
<keyword evidence="7" id="KW-1185">Reference proteome</keyword>
<evidence type="ECO:0000256" key="1">
    <source>
        <dbReference type="ARBA" id="ARBA00005429"/>
    </source>
</evidence>
<dbReference type="GO" id="GO:0016787">
    <property type="term" value="F:hydrolase activity"/>
    <property type="evidence" value="ECO:0007669"/>
    <property type="project" value="UniProtKB-KW"/>
</dbReference>
<dbReference type="GO" id="GO:0016020">
    <property type="term" value="C:membrane"/>
    <property type="evidence" value="ECO:0007669"/>
    <property type="project" value="InterPro"/>
</dbReference>
<keyword evidence="4" id="KW-0342">GTP-binding</keyword>
<dbReference type="PROSITE" id="PS51716">
    <property type="entry name" value="G_IRG"/>
    <property type="match status" value="1"/>
</dbReference>
<dbReference type="Proteomes" id="UP000287033">
    <property type="component" value="Unassembled WGS sequence"/>
</dbReference>
<sequence>SDQMAPSPNTSFTQEELNKLKSDDETSWVVKVTPLRTKLDDLDSTELNIAVTGETGSGKSTFINAMRSLQSDDEGAAETGNIETTMEPIGYKDLKMSNVRFWDLPGIGTMKFPADKYLREMNFNRYDFFIIISHCRFKENDANLAKEITRLGKKFYFVRSKIDNDLKSMGNHCRIFNEKEELAKIRNDCIKNLQLAGIPSPNVFLISNFDQNLYDFKLLKSNIIT</sequence>
<dbReference type="PANTHER" id="PTHR32341">
    <property type="entry name" value="INTERFERON-INDUCIBLE GTPASE"/>
    <property type="match status" value="1"/>
</dbReference>
<organism evidence="6 7">
    <name type="scientific">Chiloscyllium punctatum</name>
    <name type="common">Brownbanded bambooshark</name>
    <name type="synonym">Hemiscyllium punctatum</name>
    <dbReference type="NCBI Taxonomy" id="137246"/>
    <lineage>
        <taxon>Eukaryota</taxon>
        <taxon>Metazoa</taxon>
        <taxon>Chordata</taxon>
        <taxon>Craniata</taxon>
        <taxon>Vertebrata</taxon>
        <taxon>Chondrichthyes</taxon>
        <taxon>Elasmobranchii</taxon>
        <taxon>Galeomorphii</taxon>
        <taxon>Galeoidea</taxon>
        <taxon>Orectolobiformes</taxon>
        <taxon>Hemiscylliidae</taxon>
        <taxon>Chiloscyllium</taxon>
    </lineage>
</organism>
<accession>A0A401RJM8</accession>
<evidence type="ECO:0000256" key="2">
    <source>
        <dbReference type="ARBA" id="ARBA00022741"/>
    </source>
</evidence>
<comment type="caution">
    <text evidence="6">The sequence shown here is derived from an EMBL/GenBank/DDBJ whole genome shotgun (WGS) entry which is preliminary data.</text>
</comment>
<dbReference type="FunFam" id="3.40.50.300:FF:000541">
    <property type="entry name" value="Immunity related GTPase M"/>
    <property type="match status" value="1"/>
</dbReference>
<dbReference type="STRING" id="137246.A0A401RJM8"/>
<protein>
    <recommendedName>
        <fullName evidence="5">IRG-type G domain-containing protein</fullName>
    </recommendedName>
</protein>
<feature type="non-terminal residue" evidence="6">
    <location>
        <position position="1"/>
    </location>
</feature>
<comment type="similarity">
    <text evidence="1">Belongs to the TRAFAC class dynamin-like GTPase superfamily. IRG family.</text>
</comment>